<feature type="transmembrane region" description="Helical" evidence="2">
    <location>
        <begin position="133"/>
        <end position="156"/>
    </location>
</feature>
<dbReference type="KEGG" id="eio:H9L01_09855"/>
<proteinExistence type="predicted"/>
<keyword evidence="1" id="KW-0238">DNA-binding</keyword>
<evidence type="ECO:0000313" key="5">
    <source>
        <dbReference type="Proteomes" id="UP000515928"/>
    </source>
</evidence>
<evidence type="ECO:0000256" key="1">
    <source>
        <dbReference type="ARBA" id="ARBA00023125"/>
    </source>
</evidence>
<organism evidence="4 5">
    <name type="scientific">Erysipelothrix inopinata</name>
    <dbReference type="NCBI Taxonomy" id="225084"/>
    <lineage>
        <taxon>Bacteria</taxon>
        <taxon>Bacillati</taxon>
        <taxon>Bacillota</taxon>
        <taxon>Erysipelotrichia</taxon>
        <taxon>Erysipelotrichales</taxon>
        <taxon>Erysipelotrichaceae</taxon>
        <taxon>Erysipelothrix</taxon>
    </lineage>
</organism>
<protein>
    <submittedName>
        <fullName evidence="4">Helix-turn-helix transcriptional regulator</fullName>
    </submittedName>
</protein>
<sequence>MILADKIIKHRKQLGYSQEELADKLGVSRQAVSKWESTLSIPDLDKIIKMSQLFGVSTDYLVLDDVEDATPSIEADDLTPTLNLDETNHYMDTVARAAIKIAFGTLLCIISPIPLIVLTSMVENKSTQISESVASGIGLIFLIVVVAIAVGHFIYYGMQLSEFQYLDQEPFNLAYGVEGIVRQRKKSFEQKYRITLIIGIGLCILSVLPIFFMMMLNRPEDEYFIAIALLLILVSIGVSFIIKVGMVYGSYKKLLQEGDYQVARKTNRKKMDRISGAYWCTITAIYLAVSFLTFAWHITWVIWVVAGVLYGAIEALFGDN</sequence>
<dbReference type="EMBL" id="CP060715">
    <property type="protein sequence ID" value="QNN60655.1"/>
    <property type="molecule type" value="Genomic_DNA"/>
</dbReference>
<dbReference type="Proteomes" id="UP000515928">
    <property type="component" value="Chromosome"/>
</dbReference>
<dbReference type="RefSeq" id="WP_187533779.1">
    <property type="nucleotide sequence ID" value="NZ_CBCSHU010000005.1"/>
</dbReference>
<dbReference type="Gene3D" id="1.10.260.40">
    <property type="entry name" value="lambda repressor-like DNA-binding domains"/>
    <property type="match status" value="1"/>
</dbReference>
<accession>A0A7G9RYI0</accession>
<feature type="transmembrane region" description="Helical" evidence="2">
    <location>
        <begin position="274"/>
        <end position="294"/>
    </location>
</feature>
<evidence type="ECO:0000313" key="4">
    <source>
        <dbReference type="EMBL" id="QNN60655.1"/>
    </source>
</evidence>
<dbReference type="PANTHER" id="PTHR46558:SF4">
    <property type="entry name" value="DNA-BIDING PHAGE PROTEIN"/>
    <property type="match status" value="1"/>
</dbReference>
<dbReference type="Pfam" id="PF01381">
    <property type="entry name" value="HTH_3"/>
    <property type="match status" value="1"/>
</dbReference>
<dbReference type="PROSITE" id="PS50943">
    <property type="entry name" value="HTH_CROC1"/>
    <property type="match status" value="1"/>
</dbReference>
<dbReference type="PANTHER" id="PTHR46558">
    <property type="entry name" value="TRACRIPTIONAL REGULATORY PROTEIN-RELATED-RELATED"/>
    <property type="match status" value="1"/>
</dbReference>
<keyword evidence="5" id="KW-1185">Reference proteome</keyword>
<keyword evidence="2" id="KW-0472">Membrane</keyword>
<dbReference type="GO" id="GO:0003677">
    <property type="term" value="F:DNA binding"/>
    <property type="evidence" value="ECO:0007669"/>
    <property type="project" value="UniProtKB-KW"/>
</dbReference>
<keyword evidence="2" id="KW-0812">Transmembrane</keyword>
<dbReference type="InterPro" id="IPR001387">
    <property type="entry name" value="Cro/C1-type_HTH"/>
</dbReference>
<dbReference type="AlphaFoldDB" id="A0A7G9RYI0"/>
<feature type="transmembrane region" description="Helical" evidence="2">
    <location>
        <begin position="194"/>
        <end position="217"/>
    </location>
</feature>
<dbReference type="SMART" id="SM00530">
    <property type="entry name" value="HTH_XRE"/>
    <property type="match status" value="1"/>
</dbReference>
<reference evidence="4 5" key="1">
    <citation type="submission" date="2020-08" db="EMBL/GenBank/DDBJ databases">
        <title>Genome sequence of Erysipelothrix inopinata DSM 15511T.</title>
        <authorList>
            <person name="Hyun D.-W."/>
            <person name="Bae J.-W."/>
        </authorList>
    </citation>
    <scope>NUCLEOTIDE SEQUENCE [LARGE SCALE GENOMIC DNA]</scope>
    <source>
        <strain evidence="4 5">DSM 15511</strain>
    </source>
</reference>
<dbReference type="CDD" id="cd00093">
    <property type="entry name" value="HTH_XRE"/>
    <property type="match status" value="1"/>
</dbReference>
<name>A0A7G9RYI0_9FIRM</name>
<gene>
    <name evidence="4" type="ORF">H9L01_09855</name>
</gene>
<evidence type="ECO:0000256" key="2">
    <source>
        <dbReference type="SAM" id="Phobius"/>
    </source>
</evidence>
<dbReference type="InterPro" id="IPR010982">
    <property type="entry name" value="Lambda_DNA-bd_dom_sf"/>
</dbReference>
<feature type="transmembrane region" description="Helical" evidence="2">
    <location>
        <begin position="300"/>
        <end position="317"/>
    </location>
</feature>
<keyword evidence="2" id="KW-1133">Transmembrane helix</keyword>
<dbReference type="SUPFAM" id="SSF47413">
    <property type="entry name" value="lambda repressor-like DNA-binding domains"/>
    <property type="match status" value="1"/>
</dbReference>
<feature type="domain" description="HTH cro/C1-type" evidence="3">
    <location>
        <begin position="7"/>
        <end position="61"/>
    </location>
</feature>
<evidence type="ECO:0000259" key="3">
    <source>
        <dbReference type="PROSITE" id="PS50943"/>
    </source>
</evidence>
<feature type="transmembrane region" description="Helical" evidence="2">
    <location>
        <begin position="101"/>
        <end position="121"/>
    </location>
</feature>
<feature type="transmembrane region" description="Helical" evidence="2">
    <location>
        <begin position="223"/>
        <end position="242"/>
    </location>
</feature>